<evidence type="ECO:0000256" key="6">
    <source>
        <dbReference type="ARBA" id="ARBA00022692"/>
    </source>
</evidence>
<organism evidence="14 15">
    <name type="scientific">Pseudomonas monteilii</name>
    <dbReference type="NCBI Taxonomy" id="76759"/>
    <lineage>
        <taxon>Bacteria</taxon>
        <taxon>Pseudomonadati</taxon>
        <taxon>Pseudomonadota</taxon>
        <taxon>Gammaproteobacteria</taxon>
        <taxon>Pseudomonadales</taxon>
        <taxon>Pseudomonadaceae</taxon>
        <taxon>Pseudomonas</taxon>
    </lineage>
</organism>
<evidence type="ECO:0000256" key="5">
    <source>
        <dbReference type="ARBA" id="ARBA00022617"/>
    </source>
</evidence>
<dbReference type="InterPro" id="IPR011577">
    <property type="entry name" value="Cyt_b561_bac/Ni-Hgenase"/>
</dbReference>
<keyword evidence="7" id="KW-0479">Metal-binding</keyword>
<keyword evidence="10" id="KW-0408">Iron</keyword>
<name>A0A2N1IRB4_9PSED</name>
<comment type="subcellular location">
    <subcellularLocation>
        <location evidence="2">Cell membrane</location>
        <topology evidence="2">Multi-pass membrane protein</topology>
    </subcellularLocation>
</comment>
<evidence type="ECO:0000256" key="12">
    <source>
        <dbReference type="ARBA" id="ARBA00037975"/>
    </source>
</evidence>
<dbReference type="InterPro" id="IPR016174">
    <property type="entry name" value="Di-haem_cyt_TM"/>
</dbReference>
<feature type="domain" description="Cytochrome b561 bacterial/Ni-hydrogenase" evidence="13">
    <location>
        <begin position="6"/>
        <end position="170"/>
    </location>
</feature>
<dbReference type="GO" id="GO:0020037">
    <property type="term" value="F:heme binding"/>
    <property type="evidence" value="ECO:0007669"/>
    <property type="project" value="TreeGrafter"/>
</dbReference>
<evidence type="ECO:0000256" key="11">
    <source>
        <dbReference type="ARBA" id="ARBA00023136"/>
    </source>
</evidence>
<dbReference type="InterPro" id="IPR052168">
    <property type="entry name" value="Cytochrome_b561_oxidase"/>
</dbReference>
<gene>
    <name evidence="14" type="ORF">CXB65_14630</name>
</gene>
<dbReference type="GO" id="GO:0046872">
    <property type="term" value="F:metal ion binding"/>
    <property type="evidence" value="ECO:0007669"/>
    <property type="project" value="UniProtKB-KW"/>
</dbReference>
<evidence type="ECO:0000313" key="15">
    <source>
        <dbReference type="Proteomes" id="UP000233399"/>
    </source>
</evidence>
<evidence type="ECO:0000256" key="1">
    <source>
        <dbReference type="ARBA" id="ARBA00001970"/>
    </source>
</evidence>
<keyword evidence="3" id="KW-0813">Transport</keyword>
<comment type="caution">
    <text evidence="14">The sequence shown here is derived from an EMBL/GenBank/DDBJ whole genome shotgun (WGS) entry which is preliminary data.</text>
</comment>
<dbReference type="GO" id="GO:0005886">
    <property type="term" value="C:plasma membrane"/>
    <property type="evidence" value="ECO:0007669"/>
    <property type="project" value="UniProtKB-SubCell"/>
</dbReference>
<evidence type="ECO:0000256" key="2">
    <source>
        <dbReference type="ARBA" id="ARBA00004651"/>
    </source>
</evidence>
<keyword evidence="11" id="KW-0472">Membrane</keyword>
<sequence>MSQDKYAWQQVVLHWISALIIGWALASGFYVSLVEVQPSSADFIGFVNVGLTTLFIPVFLMRWLLRVCMARPGAVHQSVAGRRVAHFVHEGLYWLTALVLLSGVLMMDRPIEVFGWFAIAPLLVDPSWLDAWRKLHVAASTLLAGAMLLHVVAVVMHELSGRRIIRRMLP</sequence>
<dbReference type="RefSeq" id="WP_021783684.1">
    <property type="nucleotide sequence ID" value="NZ_KK214945.1"/>
</dbReference>
<dbReference type="SUPFAM" id="SSF81342">
    <property type="entry name" value="Transmembrane di-heme cytochromes"/>
    <property type="match status" value="1"/>
</dbReference>
<keyword evidence="9" id="KW-1133">Transmembrane helix</keyword>
<proteinExistence type="inferred from homology"/>
<keyword evidence="8" id="KW-0249">Electron transport</keyword>
<dbReference type="Proteomes" id="UP000233399">
    <property type="component" value="Unassembled WGS sequence"/>
</dbReference>
<evidence type="ECO:0000259" key="13">
    <source>
        <dbReference type="Pfam" id="PF01292"/>
    </source>
</evidence>
<keyword evidence="4" id="KW-1003">Cell membrane</keyword>
<evidence type="ECO:0000256" key="8">
    <source>
        <dbReference type="ARBA" id="ARBA00022982"/>
    </source>
</evidence>
<evidence type="ECO:0000256" key="9">
    <source>
        <dbReference type="ARBA" id="ARBA00022989"/>
    </source>
</evidence>
<dbReference type="PANTHER" id="PTHR30529:SF7">
    <property type="entry name" value="CYTOCHROME B561 BACTERIAL_NI-HYDROGENASE DOMAIN-CONTAINING PROTEIN"/>
    <property type="match status" value="1"/>
</dbReference>
<dbReference type="GO" id="GO:0022904">
    <property type="term" value="P:respiratory electron transport chain"/>
    <property type="evidence" value="ECO:0007669"/>
    <property type="project" value="InterPro"/>
</dbReference>
<dbReference type="AlphaFoldDB" id="A0A2N1IRB4"/>
<dbReference type="PANTHER" id="PTHR30529">
    <property type="entry name" value="CYTOCHROME B561"/>
    <property type="match status" value="1"/>
</dbReference>
<keyword evidence="6" id="KW-0812">Transmembrane</keyword>
<protein>
    <recommendedName>
        <fullName evidence="13">Cytochrome b561 bacterial/Ni-hydrogenase domain-containing protein</fullName>
    </recommendedName>
</protein>
<evidence type="ECO:0000313" key="14">
    <source>
        <dbReference type="EMBL" id="PKI22110.1"/>
    </source>
</evidence>
<comment type="similarity">
    <text evidence="12">Belongs to the cytochrome b561 family.</text>
</comment>
<accession>A0A2N1IRB4</accession>
<dbReference type="Pfam" id="PF01292">
    <property type="entry name" value="Ni_hydr_CYTB"/>
    <property type="match status" value="1"/>
</dbReference>
<comment type="cofactor">
    <cofactor evidence="1">
        <name>heme b</name>
        <dbReference type="ChEBI" id="CHEBI:60344"/>
    </cofactor>
</comment>
<evidence type="ECO:0000256" key="4">
    <source>
        <dbReference type="ARBA" id="ARBA00022475"/>
    </source>
</evidence>
<evidence type="ECO:0000256" key="10">
    <source>
        <dbReference type="ARBA" id="ARBA00023004"/>
    </source>
</evidence>
<evidence type="ECO:0000256" key="3">
    <source>
        <dbReference type="ARBA" id="ARBA00022448"/>
    </source>
</evidence>
<dbReference type="GO" id="GO:0009055">
    <property type="term" value="F:electron transfer activity"/>
    <property type="evidence" value="ECO:0007669"/>
    <property type="project" value="InterPro"/>
</dbReference>
<dbReference type="EMBL" id="PJCG01000022">
    <property type="protein sequence ID" value="PKI22110.1"/>
    <property type="molecule type" value="Genomic_DNA"/>
</dbReference>
<reference evidence="14 15" key="1">
    <citation type="submission" date="2017-12" db="EMBL/GenBank/DDBJ databases">
        <title>Isolation and characterization of an aerobic denitrifying Pseudomonas monteilii CY06 from aquaculture ponds.</title>
        <authorList>
            <person name="Ma Q."/>
            <person name="Cai Y."/>
            <person name="He Z."/>
        </authorList>
    </citation>
    <scope>NUCLEOTIDE SEQUENCE [LARGE SCALE GENOMIC DNA]</scope>
    <source>
        <strain evidence="14 15">CY06</strain>
    </source>
</reference>
<evidence type="ECO:0000256" key="7">
    <source>
        <dbReference type="ARBA" id="ARBA00022723"/>
    </source>
</evidence>
<keyword evidence="5" id="KW-0349">Heme</keyword>